<dbReference type="EMBL" id="BARV01017915">
    <property type="protein sequence ID" value="GAI28769.1"/>
    <property type="molecule type" value="Genomic_DNA"/>
</dbReference>
<feature type="domain" description="HTH luxR-type" evidence="3">
    <location>
        <begin position="146"/>
        <end position="211"/>
    </location>
</feature>
<evidence type="ECO:0008006" key="6">
    <source>
        <dbReference type="Google" id="ProtNLM"/>
    </source>
</evidence>
<dbReference type="GO" id="GO:0006355">
    <property type="term" value="P:regulation of DNA-templated transcription"/>
    <property type="evidence" value="ECO:0007669"/>
    <property type="project" value="InterPro"/>
</dbReference>
<dbReference type="PROSITE" id="PS50110">
    <property type="entry name" value="RESPONSE_REGULATORY"/>
    <property type="match status" value="1"/>
</dbReference>
<evidence type="ECO:0000259" key="3">
    <source>
        <dbReference type="PROSITE" id="PS50043"/>
    </source>
</evidence>
<organism evidence="5">
    <name type="scientific">marine sediment metagenome</name>
    <dbReference type="NCBI Taxonomy" id="412755"/>
    <lineage>
        <taxon>unclassified sequences</taxon>
        <taxon>metagenomes</taxon>
        <taxon>ecological metagenomes</taxon>
    </lineage>
</organism>
<proteinExistence type="predicted"/>
<keyword evidence="2" id="KW-0238">DNA-binding</keyword>
<dbReference type="CDD" id="cd17535">
    <property type="entry name" value="REC_NarL-like"/>
    <property type="match status" value="1"/>
</dbReference>
<dbReference type="Gene3D" id="3.40.50.2300">
    <property type="match status" value="1"/>
</dbReference>
<evidence type="ECO:0000256" key="1">
    <source>
        <dbReference type="ARBA" id="ARBA00022553"/>
    </source>
</evidence>
<protein>
    <recommendedName>
        <fullName evidence="6">DNA-binding response regulator</fullName>
    </recommendedName>
</protein>
<dbReference type="SUPFAM" id="SSF46894">
    <property type="entry name" value="C-terminal effector domain of the bipartite response regulators"/>
    <property type="match status" value="1"/>
</dbReference>
<dbReference type="PROSITE" id="PS50043">
    <property type="entry name" value="HTH_LUXR_2"/>
    <property type="match status" value="1"/>
</dbReference>
<dbReference type="SMART" id="SM00421">
    <property type="entry name" value="HTH_LUXR"/>
    <property type="match status" value="1"/>
</dbReference>
<dbReference type="SMART" id="SM00448">
    <property type="entry name" value="REC"/>
    <property type="match status" value="1"/>
</dbReference>
<comment type="caution">
    <text evidence="5">The sequence shown here is derived from an EMBL/GenBank/DDBJ whole genome shotgun (WGS) entry which is preliminary data.</text>
</comment>
<dbReference type="InterPro" id="IPR001789">
    <property type="entry name" value="Sig_transdc_resp-reg_receiver"/>
</dbReference>
<dbReference type="InterPro" id="IPR000792">
    <property type="entry name" value="Tscrpt_reg_LuxR_C"/>
</dbReference>
<feature type="non-terminal residue" evidence="5">
    <location>
        <position position="235"/>
    </location>
</feature>
<dbReference type="AlphaFoldDB" id="X1PCY7"/>
<sequence>MEKIRLLIADDHPTFLEGLSRLLQDEEDLECIAKSTDSIEAIKLAKELQPDVAIIDVSMPNLNGIEAAKQIRAACPTTAILMVSGFEYQSYIVASLQAGARGYMSKSAPLNELVSAIRLVHKGGSVLDLKAADKVVGYLTARGSRDKTDFEQLQTRELEVLKLTAKGMSNKEIARELFISERTVQTHLVNIFRKLGVNSRTQAVLDAPDYCLAEYFQMANFAILTHYTHLIISRQ</sequence>
<dbReference type="SUPFAM" id="SSF52172">
    <property type="entry name" value="CheY-like"/>
    <property type="match status" value="1"/>
</dbReference>
<dbReference type="PRINTS" id="PR00038">
    <property type="entry name" value="HTHLUXR"/>
</dbReference>
<dbReference type="PANTHER" id="PTHR43214">
    <property type="entry name" value="TWO-COMPONENT RESPONSE REGULATOR"/>
    <property type="match status" value="1"/>
</dbReference>
<evidence type="ECO:0000256" key="2">
    <source>
        <dbReference type="ARBA" id="ARBA00023125"/>
    </source>
</evidence>
<dbReference type="PANTHER" id="PTHR43214:SF43">
    <property type="entry name" value="TWO-COMPONENT RESPONSE REGULATOR"/>
    <property type="match status" value="1"/>
</dbReference>
<dbReference type="InterPro" id="IPR058245">
    <property type="entry name" value="NreC/VraR/RcsB-like_REC"/>
</dbReference>
<feature type="domain" description="Response regulatory" evidence="4">
    <location>
        <begin position="5"/>
        <end position="121"/>
    </location>
</feature>
<keyword evidence="1" id="KW-0597">Phosphoprotein</keyword>
<dbReference type="CDD" id="cd06170">
    <property type="entry name" value="LuxR_C_like"/>
    <property type="match status" value="1"/>
</dbReference>
<dbReference type="GO" id="GO:0000160">
    <property type="term" value="P:phosphorelay signal transduction system"/>
    <property type="evidence" value="ECO:0007669"/>
    <property type="project" value="InterPro"/>
</dbReference>
<dbReference type="PROSITE" id="PS00622">
    <property type="entry name" value="HTH_LUXR_1"/>
    <property type="match status" value="1"/>
</dbReference>
<dbReference type="Pfam" id="PF00072">
    <property type="entry name" value="Response_reg"/>
    <property type="match status" value="1"/>
</dbReference>
<gene>
    <name evidence="5" type="ORF">S06H3_30423</name>
</gene>
<dbReference type="GO" id="GO:0003677">
    <property type="term" value="F:DNA binding"/>
    <property type="evidence" value="ECO:0007669"/>
    <property type="project" value="UniProtKB-KW"/>
</dbReference>
<dbReference type="InterPro" id="IPR039420">
    <property type="entry name" value="WalR-like"/>
</dbReference>
<dbReference type="InterPro" id="IPR011006">
    <property type="entry name" value="CheY-like_superfamily"/>
</dbReference>
<evidence type="ECO:0000259" key="4">
    <source>
        <dbReference type="PROSITE" id="PS50110"/>
    </source>
</evidence>
<accession>X1PCY7</accession>
<name>X1PCY7_9ZZZZ</name>
<dbReference type="Pfam" id="PF00196">
    <property type="entry name" value="GerE"/>
    <property type="match status" value="1"/>
</dbReference>
<reference evidence="5" key="1">
    <citation type="journal article" date="2014" name="Front. Microbiol.">
        <title>High frequency of phylogenetically diverse reductive dehalogenase-homologous genes in deep subseafloor sedimentary metagenomes.</title>
        <authorList>
            <person name="Kawai M."/>
            <person name="Futagami T."/>
            <person name="Toyoda A."/>
            <person name="Takaki Y."/>
            <person name="Nishi S."/>
            <person name="Hori S."/>
            <person name="Arai W."/>
            <person name="Tsubouchi T."/>
            <person name="Morono Y."/>
            <person name="Uchiyama I."/>
            <person name="Ito T."/>
            <person name="Fujiyama A."/>
            <person name="Inagaki F."/>
            <person name="Takami H."/>
        </authorList>
    </citation>
    <scope>NUCLEOTIDE SEQUENCE</scope>
    <source>
        <strain evidence="5">Expedition CK06-06</strain>
    </source>
</reference>
<evidence type="ECO:0000313" key="5">
    <source>
        <dbReference type="EMBL" id="GAI28769.1"/>
    </source>
</evidence>
<dbReference type="InterPro" id="IPR016032">
    <property type="entry name" value="Sig_transdc_resp-reg_C-effctor"/>
</dbReference>